<feature type="compositionally biased region" description="Low complexity" evidence="1">
    <location>
        <begin position="149"/>
        <end position="215"/>
    </location>
</feature>
<dbReference type="EMBL" id="CP144106">
    <property type="protein sequence ID" value="WWC91906.1"/>
    <property type="molecule type" value="Genomic_DNA"/>
</dbReference>
<reference evidence="3 4" key="1">
    <citation type="submission" date="2024-01" db="EMBL/GenBank/DDBJ databases">
        <title>Comparative genomics of Cryptococcus and Kwoniella reveals pathogenesis evolution and contrasting modes of karyotype evolution via chromosome fusion or intercentromeric recombination.</title>
        <authorList>
            <person name="Coelho M.A."/>
            <person name="David-Palma M."/>
            <person name="Shea T."/>
            <person name="Bowers K."/>
            <person name="McGinley-Smith S."/>
            <person name="Mohammad A.W."/>
            <person name="Gnirke A."/>
            <person name="Yurkov A.M."/>
            <person name="Nowrousian M."/>
            <person name="Sun S."/>
            <person name="Cuomo C.A."/>
            <person name="Heitman J."/>
        </authorList>
    </citation>
    <scope>NUCLEOTIDE SEQUENCE [LARGE SCALE GENOMIC DNA]</scope>
    <source>
        <strain evidence="3 4">CBS 6074</strain>
    </source>
</reference>
<feature type="compositionally biased region" description="Pro residues" evidence="1">
    <location>
        <begin position="1"/>
        <end position="13"/>
    </location>
</feature>
<feature type="region of interest" description="Disordered" evidence="1">
    <location>
        <begin position="346"/>
        <end position="564"/>
    </location>
</feature>
<dbReference type="SUPFAM" id="SSF47113">
    <property type="entry name" value="Histone-fold"/>
    <property type="match status" value="1"/>
</dbReference>
<accession>A0AAX4K2B5</accession>
<feature type="region of interest" description="Disordered" evidence="1">
    <location>
        <begin position="1"/>
        <end position="31"/>
    </location>
</feature>
<dbReference type="Gene3D" id="1.10.20.10">
    <property type="entry name" value="Histone, subunit A"/>
    <property type="match status" value="1"/>
</dbReference>
<dbReference type="GO" id="GO:0006352">
    <property type="term" value="P:DNA-templated transcription initiation"/>
    <property type="evidence" value="ECO:0007669"/>
    <property type="project" value="InterPro"/>
</dbReference>
<feature type="domain" description="Transcription initiation factor TFIID subunit 12" evidence="2">
    <location>
        <begin position="599"/>
        <end position="664"/>
    </location>
</feature>
<feature type="compositionally biased region" description="Low complexity" evidence="1">
    <location>
        <begin position="397"/>
        <end position="418"/>
    </location>
</feature>
<dbReference type="GO" id="GO:0005669">
    <property type="term" value="C:transcription factor TFIID complex"/>
    <property type="evidence" value="ECO:0007669"/>
    <property type="project" value="InterPro"/>
</dbReference>
<feature type="compositionally biased region" description="Polar residues" evidence="1">
    <location>
        <begin position="216"/>
        <end position="232"/>
    </location>
</feature>
<evidence type="ECO:0000259" key="2">
    <source>
        <dbReference type="Pfam" id="PF03847"/>
    </source>
</evidence>
<dbReference type="GO" id="GO:0046982">
    <property type="term" value="F:protein heterodimerization activity"/>
    <property type="evidence" value="ECO:0007669"/>
    <property type="project" value="InterPro"/>
</dbReference>
<dbReference type="InterPro" id="IPR009072">
    <property type="entry name" value="Histone-fold"/>
</dbReference>
<feature type="compositionally biased region" description="Basic and acidic residues" evidence="1">
    <location>
        <begin position="455"/>
        <end position="471"/>
    </location>
</feature>
<sequence length="722" mass="77884">MSQPPQPPPPVVPTGPSTPGGTVRPQNQNPVQPQNTIQTILHNLPNLFGMQQRGELSEAQLHQLRSLMHTHFRQVIASSMATGRPNPLLDLPPALDPTMPFMGRPPLISKEAYTSLVATTTQHLQETMARRIQSLQAGQAAQSQNLNQNSTLNQGQSPQFQSSPNTNPQPQQQQQITNQQQNNNVAPPLVQQQQQQQQQQQPQQQVIPTQSQLPQNTLNPNQAVNATGTPINRPNHIQIPQGAVTSAGMANQNQNQGQGQNPAVAQVLQQNTAGGAANSPAAGQPMKLPPGILSYNTMRELMKLSQENRSAWLKADANRISAFNISAKYWTSRTNATAAAAAAAAANNNTAGPSRATPPPQQAQTQQTIQRSQLPQQLPTSIAPSALLTPPIPPQPTTIAPSSLISPKPPSSSVAATPPAIPASTPPTKSDSTPPIKPKAIPDDKTKSSPVKSASDTKDTIKEPSGKDGKSAKKSKKKDVDTDVEMKSEEAKDEKAAKLTDIKPVEDTVKDDETAKKITNEPSESQDGTHTEKSDKKEEGSTKPSADATVPVADPALPSAIANPEIKTGTEFATALPDLKAFALKPPPPPPEPENVRRKRKCKEFIGELHPGLEMEYGMDEVIGDILDGLLEEGLKGATRLAKHRKSDKVELKDIAFFVDQCWGIENPGFDALGHTHRKTHIPPERERRRTKAVNPRAARLGRAREERANGVKMGEDEEEEG</sequence>
<protein>
    <recommendedName>
        <fullName evidence="2">Transcription initiation factor TFIID subunit 12 domain-containing protein</fullName>
    </recommendedName>
</protein>
<feature type="compositionally biased region" description="Low complexity" evidence="1">
    <location>
        <begin position="346"/>
        <end position="355"/>
    </location>
</feature>
<dbReference type="Pfam" id="PF03847">
    <property type="entry name" value="TFIID_20kDa"/>
    <property type="match status" value="1"/>
</dbReference>
<dbReference type="GeneID" id="91097525"/>
<gene>
    <name evidence="3" type="ORF">L201_006856</name>
</gene>
<feature type="compositionally biased region" description="Basic and acidic residues" evidence="1">
    <location>
        <begin position="527"/>
        <end position="541"/>
    </location>
</feature>
<dbReference type="RefSeq" id="XP_066078668.1">
    <property type="nucleotide sequence ID" value="XM_066222571.1"/>
</dbReference>
<dbReference type="AlphaFoldDB" id="A0AAX4K2B5"/>
<evidence type="ECO:0000313" key="3">
    <source>
        <dbReference type="EMBL" id="WWC91906.1"/>
    </source>
</evidence>
<name>A0AAX4K2B5_9TREE</name>
<feature type="compositionally biased region" description="Low complexity" evidence="1">
    <location>
        <begin position="14"/>
        <end position="31"/>
    </location>
</feature>
<feature type="region of interest" description="Disordered" evidence="1">
    <location>
        <begin position="149"/>
        <end position="237"/>
    </location>
</feature>
<dbReference type="InterPro" id="IPR003228">
    <property type="entry name" value="TFIID_TAF12_dom"/>
</dbReference>
<proteinExistence type="predicted"/>
<dbReference type="Proteomes" id="UP001355207">
    <property type="component" value="Chromosome 9"/>
</dbReference>
<evidence type="ECO:0000313" key="4">
    <source>
        <dbReference type="Proteomes" id="UP001355207"/>
    </source>
</evidence>
<evidence type="ECO:0000256" key="1">
    <source>
        <dbReference type="SAM" id="MobiDB-lite"/>
    </source>
</evidence>
<keyword evidence="4" id="KW-1185">Reference proteome</keyword>
<organism evidence="3 4">
    <name type="scientific">Kwoniella dendrophila CBS 6074</name>
    <dbReference type="NCBI Taxonomy" id="1295534"/>
    <lineage>
        <taxon>Eukaryota</taxon>
        <taxon>Fungi</taxon>
        <taxon>Dikarya</taxon>
        <taxon>Basidiomycota</taxon>
        <taxon>Agaricomycotina</taxon>
        <taxon>Tremellomycetes</taxon>
        <taxon>Tremellales</taxon>
        <taxon>Cryptococcaceae</taxon>
        <taxon>Kwoniella</taxon>
    </lineage>
</organism>
<feature type="compositionally biased region" description="Basic and acidic residues" evidence="1">
    <location>
        <begin position="478"/>
        <end position="519"/>
    </location>
</feature>
<feature type="compositionally biased region" description="Low complexity" evidence="1">
    <location>
        <begin position="362"/>
        <end position="389"/>
    </location>
</feature>
<feature type="region of interest" description="Disordered" evidence="1">
    <location>
        <begin position="674"/>
        <end position="722"/>
    </location>
</feature>